<evidence type="ECO:0000313" key="2">
    <source>
        <dbReference type="EMBL" id="ATI43432.1"/>
    </source>
</evidence>
<evidence type="ECO:0008006" key="4">
    <source>
        <dbReference type="Google" id="ProtNLM"/>
    </source>
</evidence>
<accession>A0A291M3B6</accession>
<proteinExistence type="predicted"/>
<dbReference type="SUPFAM" id="SSF53300">
    <property type="entry name" value="vWA-like"/>
    <property type="match status" value="1"/>
</dbReference>
<dbReference type="Pfam" id="PF06707">
    <property type="entry name" value="DUF1194"/>
    <property type="match status" value="1"/>
</dbReference>
<reference evidence="2 3" key="1">
    <citation type="submission" date="2017-05" db="EMBL/GenBank/DDBJ databases">
        <title>Comparative genomic and metabolic analysis of manganese-oxidizing mechanisms in Celeribater manganoxidans DY25T: its adaption to the environment of polymetallic nodule.</title>
        <authorList>
            <person name="Wang X."/>
        </authorList>
    </citation>
    <scope>NUCLEOTIDE SEQUENCE [LARGE SCALE GENOMIC DNA]</scope>
    <source>
        <strain evidence="2 3">DY25</strain>
    </source>
</reference>
<dbReference type="InterPro" id="IPR010607">
    <property type="entry name" value="DUF1194"/>
</dbReference>
<feature type="signal peptide" evidence="1">
    <location>
        <begin position="1"/>
        <end position="29"/>
    </location>
</feature>
<keyword evidence="3" id="KW-1185">Reference proteome</keyword>
<feature type="chain" id="PRO_5012154737" description="VWFA domain-containing protein" evidence="1">
    <location>
        <begin position="30"/>
        <end position="241"/>
    </location>
</feature>
<dbReference type="PROSITE" id="PS51257">
    <property type="entry name" value="PROKAR_LIPOPROTEIN"/>
    <property type="match status" value="1"/>
</dbReference>
<dbReference type="InterPro" id="IPR036465">
    <property type="entry name" value="vWFA_dom_sf"/>
</dbReference>
<dbReference type="OrthoDB" id="9792179at2"/>
<keyword evidence="1" id="KW-0732">Signal</keyword>
<dbReference type="Proteomes" id="UP000219050">
    <property type="component" value="Chromosome"/>
</dbReference>
<evidence type="ECO:0000313" key="3">
    <source>
        <dbReference type="Proteomes" id="UP000219050"/>
    </source>
</evidence>
<dbReference type="Gene3D" id="3.40.50.410">
    <property type="entry name" value="von Willebrand factor, type A domain"/>
    <property type="match status" value="1"/>
</dbReference>
<organism evidence="2 3">
    <name type="scientific">Pacificitalea manganoxidans</name>
    <dbReference type="NCBI Taxonomy" id="1411902"/>
    <lineage>
        <taxon>Bacteria</taxon>
        <taxon>Pseudomonadati</taxon>
        <taxon>Pseudomonadota</taxon>
        <taxon>Alphaproteobacteria</taxon>
        <taxon>Rhodobacterales</taxon>
        <taxon>Paracoccaceae</taxon>
        <taxon>Pacificitalea</taxon>
    </lineage>
</organism>
<name>A0A291M3B6_9RHOB</name>
<evidence type="ECO:0000256" key="1">
    <source>
        <dbReference type="SAM" id="SignalP"/>
    </source>
</evidence>
<protein>
    <recommendedName>
        <fullName evidence="4">VWFA domain-containing protein</fullName>
    </recommendedName>
</protein>
<dbReference type="AlphaFoldDB" id="A0A291M3B6"/>
<dbReference type="EMBL" id="CP021404">
    <property type="protein sequence ID" value="ATI43432.1"/>
    <property type="molecule type" value="Genomic_DNA"/>
</dbReference>
<gene>
    <name evidence="2" type="ORF">CBW24_11605</name>
</gene>
<dbReference type="KEGG" id="cmag:CBW24_11605"/>
<sequence length="241" mass="25509">MRAVVRAVVRAGALALVPMLAALPGAASAQSCRQSLVLGLDVSGSVDDREYRQQLDGLAAALDSPPVRAALLQSPGVPVALAVFEWSGHAAQRLVADWALIDSAPALDQFTATLRSTARQPMPRTTALGEAMRHGAQMLARGPACVTRTIDISGDGRSNDGPRPEDVASDPLLSGVIVNALVIGAGGRESRDLEAYFRARVRHGPGAFVELADGFDDYRRAMELKLLRELQGLSLSVLRQP</sequence>